<sequence>MAGSLRQKSPKDRILSYDRYSTRSQSLPGGDMNELHIFTKAKHKQVFHFGTSEKLPWEQRKDRMNQAIAWIKSEVTFMKFQDKMLTHQFSRCQKVIGELQLRMQKFRICPAVSSDSTMQDGLLKEWETEEFNEHSSESSGDSDSEHFKFTVAETKNKRSKSCDDILNHSKDIHEQIKAIRESFLSTNENLVENENEDEIFEIQDAHWSNTAGETTRIIPTNIPVIVDTDTSNNSLNAENINSAIYDTNPISFEKTVNKSSMSENTTPKLNSYILSDDYFKTGDALSGSADENDIDGHLSCNLDDIIIEIDDDDVTSSSDSSIGSFLSNSLQYVTVDEGGSISFDMSLDGGLSYTENDEWSINGQDN</sequence>
<name>A0A8S4N376_OWEFU</name>
<dbReference type="AlphaFoldDB" id="A0A8S4N376"/>
<dbReference type="EMBL" id="CAIIXF020000001">
    <property type="protein sequence ID" value="CAH1774740.1"/>
    <property type="molecule type" value="Genomic_DNA"/>
</dbReference>
<comment type="caution">
    <text evidence="1">The sequence shown here is derived from an EMBL/GenBank/DDBJ whole genome shotgun (WGS) entry which is preliminary data.</text>
</comment>
<evidence type="ECO:0000313" key="2">
    <source>
        <dbReference type="Proteomes" id="UP000749559"/>
    </source>
</evidence>
<reference evidence="1" key="1">
    <citation type="submission" date="2022-03" db="EMBL/GenBank/DDBJ databases">
        <authorList>
            <person name="Martin C."/>
        </authorList>
    </citation>
    <scope>NUCLEOTIDE SEQUENCE</scope>
</reference>
<gene>
    <name evidence="1" type="ORF">OFUS_LOCUS2142</name>
</gene>
<protein>
    <submittedName>
        <fullName evidence="1">Uncharacterized protein</fullName>
    </submittedName>
</protein>
<accession>A0A8S4N376</accession>
<organism evidence="1 2">
    <name type="scientific">Owenia fusiformis</name>
    <name type="common">Polychaete worm</name>
    <dbReference type="NCBI Taxonomy" id="6347"/>
    <lineage>
        <taxon>Eukaryota</taxon>
        <taxon>Metazoa</taxon>
        <taxon>Spiralia</taxon>
        <taxon>Lophotrochozoa</taxon>
        <taxon>Annelida</taxon>
        <taxon>Polychaeta</taxon>
        <taxon>Sedentaria</taxon>
        <taxon>Canalipalpata</taxon>
        <taxon>Sabellida</taxon>
        <taxon>Oweniida</taxon>
        <taxon>Oweniidae</taxon>
        <taxon>Owenia</taxon>
    </lineage>
</organism>
<evidence type="ECO:0000313" key="1">
    <source>
        <dbReference type="EMBL" id="CAH1774740.1"/>
    </source>
</evidence>
<proteinExistence type="predicted"/>
<keyword evidence="2" id="KW-1185">Reference proteome</keyword>
<dbReference type="OrthoDB" id="9948935at2759"/>
<dbReference type="Proteomes" id="UP000749559">
    <property type="component" value="Unassembled WGS sequence"/>
</dbReference>